<dbReference type="Proteomes" id="UP000325273">
    <property type="component" value="Unassembled WGS sequence"/>
</dbReference>
<evidence type="ECO:0000313" key="2">
    <source>
        <dbReference type="EMBL" id="KAA1013227.1"/>
    </source>
</evidence>
<protein>
    <recommendedName>
        <fullName evidence="4">UrcA family protein</fullName>
    </recommendedName>
</protein>
<comment type="caution">
    <text evidence="2">The sequence shown here is derived from an EMBL/GenBank/DDBJ whole genome shotgun (WGS) entry which is preliminary data.</text>
</comment>
<organism evidence="2 3">
    <name type="scientific">Paraburkholderia panacisoli</name>
    <dbReference type="NCBI Taxonomy" id="2603818"/>
    <lineage>
        <taxon>Bacteria</taxon>
        <taxon>Pseudomonadati</taxon>
        <taxon>Pseudomonadota</taxon>
        <taxon>Betaproteobacteria</taxon>
        <taxon>Burkholderiales</taxon>
        <taxon>Burkholderiaceae</taxon>
        <taxon>Paraburkholderia</taxon>
    </lineage>
</organism>
<keyword evidence="3" id="KW-1185">Reference proteome</keyword>
<dbReference type="EMBL" id="VTUZ01000005">
    <property type="protein sequence ID" value="KAA1013227.1"/>
    <property type="molecule type" value="Genomic_DNA"/>
</dbReference>
<sequence length="97" mass="10115">MAPLRVVYKAGALAALIVALSATAAMSGFFTHVPGLHADREPEASQGCSARYAALLDLAELARRDGKSSEVVVRGLSDTRGAMNECLPISRSGQASR</sequence>
<proteinExistence type="predicted"/>
<accession>A0A5B0HDJ4</accession>
<evidence type="ECO:0000256" key="1">
    <source>
        <dbReference type="SAM" id="SignalP"/>
    </source>
</evidence>
<feature type="chain" id="PRO_5022789272" description="UrcA family protein" evidence="1">
    <location>
        <begin position="25"/>
        <end position="97"/>
    </location>
</feature>
<evidence type="ECO:0000313" key="3">
    <source>
        <dbReference type="Proteomes" id="UP000325273"/>
    </source>
</evidence>
<dbReference type="AlphaFoldDB" id="A0A5B0HDJ4"/>
<gene>
    <name evidence="2" type="ORF">FVF58_09805</name>
</gene>
<name>A0A5B0HDJ4_9BURK</name>
<keyword evidence="1" id="KW-0732">Signal</keyword>
<feature type="signal peptide" evidence="1">
    <location>
        <begin position="1"/>
        <end position="24"/>
    </location>
</feature>
<evidence type="ECO:0008006" key="4">
    <source>
        <dbReference type="Google" id="ProtNLM"/>
    </source>
</evidence>
<reference evidence="2 3" key="1">
    <citation type="submission" date="2019-08" db="EMBL/GenBank/DDBJ databases">
        <title>Paraburkholderia sp. DCY113.</title>
        <authorList>
            <person name="Kang J."/>
        </authorList>
    </citation>
    <scope>NUCLEOTIDE SEQUENCE [LARGE SCALE GENOMIC DNA]</scope>
    <source>
        <strain evidence="2 3">DCY113</strain>
    </source>
</reference>